<feature type="region of interest" description="Disordered" evidence="7">
    <location>
        <begin position="9"/>
        <end position="38"/>
    </location>
</feature>
<evidence type="ECO:0000256" key="7">
    <source>
        <dbReference type="SAM" id="MobiDB-lite"/>
    </source>
</evidence>
<gene>
    <name evidence="8" type="ORF">SELMODRAFT_413425</name>
</gene>
<reference evidence="8 9" key="1">
    <citation type="journal article" date="2011" name="Science">
        <title>The Selaginella genome identifies genetic changes associated with the evolution of vascular plants.</title>
        <authorList>
            <person name="Banks J.A."/>
            <person name="Nishiyama T."/>
            <person name="Hasebe M."/>
            <person name="Bowman J.L."/>
            <person name="Gribskov M."/>
            <person name="dePamphilis C."/>
            <person name="Albert V.A."/>
            <person name="Aono N."/>
            <person name="Aoyama T."/>
            <person name="Ambrose B.A."/>
            <person name="Ashton N.W."/>
            <person name="Axtell M.J."/>
            <person name="Barker E."/>
            <person name="Barker M.S."/>
            <person name="Bennetzen J.L."/>
            <person name="Bonawitz N.D."/>
            <person name="Chapple C."/>
            <person name="Cheng C."/>
            <person name="Correa L.G."/>
            <person name="Dacre M."/>
            <person name="DeBarry J."/>
            <person name="Dreyer I."/>
            <person name="Elias M."/>
            <person name="Engstrom E.M."/>
            <person name="Estelle M."/>
            <person name="Feng L."/>
            <person name="Finet C."/>
            <person name="Floyd S.K."/>
            <person name="Frommer W.B."/>
            <person name="Fujita T."/>
            <person name="Gramzow L."/>
            <person name="Gutensohn M."/>
            <person name="Harholt J."/>
            <person name="Hattori M."/>
            <person name="Heyl A."/>
            <person name="Hirai T."/>
            <person name="Hiwatashi Y."/>
            <person name="Ishikawa M."/>
            <person name="Iwata M."/>
            <person name="Karol K.G."/>
            <person name="Koehler B."/>
            <person name="Kolukisaoglu U."/>
            <person name="Kubo M."/>
            <person name="Kurata T."/>
            <person name="Lalonde S."/>
            <person name="Li K."/>
            <person name="Li Y."/>
            <person name="Litt A."/>
            <person name="Lyons E."/>
            <person name="Manning G."/>
            <person name="Maruyama T."/>
            <person name="Michael T.P."/>
            <person name="Mikami K."/>
            <person name="Miyazaki S."/>
            <person name="Morinaga S."/>
            <person name="Murata T."/>
            <person name="Mueller-Roeber B."/>
            <person name="Nelson D.R."/>
            <person name="Obara M."/>
            <person name="Oguri Y."/>
            <person name="Olmstead R.G."/>
            <person name="Onodera N."/>
            <person name="Petersen B.L."/>
            <person name="Pils B."/>
            <person name="Prigge M."/>
            <person name="Rensing S.A."/>
            <person name="Riano-Pachon D.M."/>
            <person name="Roberts A.W."/>
            <person name="Sato Y."/>
            <person name="Scheller H.V."/>
            <person name="Schulz B."/>
            <person name="Schulz C."/>
            <person name="Shakirov E.V."/>
            <person name="Shibagaki N."/>
            <person name="Shinohara N."/>
            <person name="Shippen D.E."/>
            <person name="Soerensen I."/>
            <person name="Sotooka R."/>
            <person name="Sugimoto N."/>
            <person name="Sugita M."/>
            <person name="Sumikawa N."/>
            <person name="Tanurdzic M."/>
            <person name="Theissen G."/>
            <person name="Ulvskov P."/>
            <person name="Wakazuki S."/>
            <person name="Weng J.K."/>
            <person name="Willats W.W."/>
            <person name="Wipf D."/>
            <person name="Wolf P.G."/>
            <person name="Yang L."/>
            <person name="Zimmer A.D."/>
            <person name="Zhu Q."/>
            <person name="Mitros T."/>
            <person name="Hellsten U."/>
            <person name="Loque D."/>
            <person name="Otillar R."/>
            <person name="Salamov A."/>
            <person name="Schmutz J."/>
            <person name="Shapiro H."/>
            <person name="Lindquist E."/>
            <person name="Lucas S."/>
            <person name="Rokhsar D."/>
            <person name="Grigoriev I.V."/>
        </authorList>
    </citation>
    <scope>NUCLEOTIDE SEQUENCE [LARGE SCALE GENOMIC DNA]</scope>
</reference>
<keyword evidence="4" id="KW-0206">Cytoskeleton</keyword>
<name>D8RPF1_SELML</name>
<dbReference type="OrthoDB" id="446290at2759"/>
<evidence type="ECO:0000256" key="2">
    <source>
        <dbReference type="ARBA" id="ARBA00004245"/>
    </source>
</evidence>
<dbReference type="Pfam" id="PF14886">
    <property type="entry name" value="FAM183"/>
    <property type="match status" value="1"/>
</dbReference>
<dbReference type="EMBL" id="GL377585">
    <property type="protein sequence ID" value="EFJ26246.1"/>
    <property type="molecule type" value="Genomic_DNA"/>
</dbReference>
<dbReference type="Proteomes" id="UP000001514">
    <property type="component" value="Unassembled WGS sequence"/>
</dbReference>
<keyword evidence="3" id="KW-0963">Cytoplasm</keyword>
<sequence length="214" mass="23743">MCIIIQSIAPMASSKQQHSSPSSSPAKGRGQQHRPQRFPVVDDMVALDNLYKSMNSKLEAVEVQAAEYRLNPLTAEVLTKKPTQVTSSRKVTKQEFEEAQKFLGACFPIQDLDMPPPEKYEVPMTASQEYGWCSQPLVKPKKLFNYSRESCEITQFAAAYFECVKTTPYSKRGFVPRYKLKQQQAEASAATVPDKASVPPPVSSNQTAALPAPP</sequence>
<dbReference type="AlphaFoldDB" id="D8RPF1"/>
<evidence type="ECO:0000256" key="3">
    <source>
        <dbReference type="ARBA" id="ARBA00022490"/>
    </source>
</evidence>
<evidence type="ECO:0000256" key="4">
    <source>
        <dbReference type="ARBA" id="ARBA00023212"/>
    </source>
</evidence>
<dbReference type="OMA" id="NAIWKEH"/>
<comment type="subcellular location">
    <subcellularLocation>
        <location evidence="1">Cell projection</location>
        <location evidence="1">Cilium</location>
    </subcellularLocation>
    <subcellularLocation>
        <location evidence="2">Cytoplasm</location>
        <location evidence="2">Cytoskeleton</location>
    </subcellularLocation>
</comment>
<dbReference type="PANTHER" id="PTHR33865">
    <property type="entry name" value="PROTEIN FAM183B"/>
    <property type="match status" value="1"/>
</dbReference>
<accession>D8RPF1</accession>
<evidence type="ECO:0000256" key="5">
    <source>
        <dbReference type="ARBA" id="ARBA00023273"/>
    </source>
</evidence>
<dbReference type="GO" id="GO:0097546">
    <property type="term" value="C:ciliary base"/>
    <property type="evidence" value="ECO:0000318"/>
    <property type="project" value="GO_Central"/>
</dbReference>
<organism evidence="9">
    <name type="scientific">Selaginella moellendorffii</name>
    <name type="common">Spikemoss</name>
    <dbReference type="NCBI Taxonomy" id="88036"/>
    <lineage>
        <taxon>Eukaryota</taxon>
        <taxon>Viridiplantae</taxon>
        <taxon>Streptophyta</taxon>
        <taxon>Embryophyta</taxon>
        <taxon>Tracheophyta</taxon>
        <taxon>Lycopodiopsida</taxon>
        <taxon>Selaginellales</taxon>
        <taxon>Selaginellaceae</taxon>
        <taxon>Selaginella</taxon>
    </lineage>
</organism>
<comment type="similarity">
    <text evidence="6">Belongs to the CFAP144 family.</text>
</comment>
<keyword evidence="5" id="KW-0966">Cell projection</keyword>
<evidence type="ECO:0000313" key="9">
    <source>
        <dbReference type="Proteomes" id="UP000001514"/>
    </source>
</evidence>
<dbReference type="GO" id="GO:0005856">
    <property type="term" value="C:cytoskeleton"/>
    <property type="evidence" value="ECO:0007669"/>
    <property type="project" value="UniProtKB-SubCell"/>
</dbReference>
<dbReference type="KEGG" id="smo:SELMODRAFT_413425"/>
<dbReference type="InterPro" id="IPR029214">
    <property type="entry name" value="CFAP144"/>
</dbReference>
<dbReference type="HOGENOM" id="CLU_1362437_0_0_1"/>
<evidence type="ECO:0000313" key="8">
    <source>
        <dbReference type="EMBL" id="EFJ26246.1"/>
    </source>
</evidence>
<dbReference type="eggNOG" id="ENOG502SC2E">
    <property type="taxonomic scope" value="Eukaryota"/>
</dbReference>
<feature type="region of interest" description="Disordered" evidence="7">
    <location>
        <begin position="185"/>
        <end position="214"/>
    </location>
</feature>
<evidence type="ECO:0000256" key="6">
    <source>
        <dbReference type="ARBA" id="ARBA00034777"/>
    </source>
</evidence>
<proteinExistence type="inferred from homology"/>
<keyword evidence="9" id="KW-1185">Reference proteome</keyword>
<dbReference type="PANTHER" id="PTHR33865:SF3">
    <property type="entry name" value="PROTEIN FAM183B"/>
    <property type="match status" value="1"/>
</dbReference>
<protein>
    <submittedName>
        <fullName evidence="8">Uncharacterized protein</fullName>
    </submittedName>
</protein>
<evidence type="ECO:0000256" key="1">
    <source>
        <dbReference type="ARBA" id="ARBA00004138"/>
    </source>
</evidence>
<dbReference type="InParanoid" id="D8RPF1"/>
<feature type="compositionally biased region" description="Low complexity" evidence="7">
    <location>
        <begin position="12"/>
        <end position="27"/>
    </location>
</feature>
<dbReference type="Gramene" id="EFJ26246">
    <property type="protein sequence ID" value="EFJ26246"/>
    <property type="gene ID" value="SELMODRAFT_413425"/>
</dbReference>